<feature type="region of interest" description="Disordered" evidence="1">
    <location>
        <begin position="162"/>
        <end position="186"/>
    </location>
</feature>
<accession>A0A5M9JJW3</accession>
<sequence length="225" mass="24299">MCKTTLTHYTCLCIHLVVHSCILNFPLGRLVCGPPHLTKKDIYIYAKCDDCTLADDERKERAAKRAGGAVVGNENAEGGEAAKIERAGGCEEEEGEICEVKRDLMLGLRGNGKGEKGGDGDDDELSAAQLAIQSEIEESEGSVYSDGDIDDDVQAEAQLLSTLNQEEGGSEKDGSGGMEIEAEGEDGEYMEHVEQIMMNLGKLQGGKREIDAQVDPMDIEQKEEV</sequence>
<evidence type="ECO:0000256" key="1">
    <source>
        <dbReference type="SAM" id="MobiDB-lite"/>
    </source>
</evidence>
<reference evidence="2 3" key="1">
    <citation type="submission" date="2019-06" db="EMBL/GenBank/DDBJ databases">
        <title>Genome Sequence of the Brown Rot Fungal Pathogen Monilinia fructicola.</title>
        <authorList>
            <person name="De Miccolis Angelini R.M."/>
            <person name="Landi L."/>
            <person name="Abate D."/>
            <person name="Pollastro S."/>
            <person name="Romanazzi G."/>
            <person name="Faretra F."/>
        </authorList>
    </citation>
    <scope>NUCLEOTIDE SEQUENCE [LARGE SCALE GENOMIC DNA]</scope>
    <source>
        <strain evidence="2 3">Mfrc123</strain>
    </source>
</reference>
<organism evidence="2 3">
    <name type="scientific">Monilinia fructicola</name>
    <name type="common">Brown rot fungus</name>
    <name type="synonym">Ciboria fructicola</name>
    <dbReference type="NCBI Taxonomy" id="38448"/>
    <lineage>
        <taxon>Eukaryota</taxon>
        <taxon>Fungi</taxon>
        <taxon>Dikarya</taxon>
        <taxon>Ascomycota</taxon>
        <taxon>Pezizomycotina</taxon>
        <taxon>Leotiomycetes</taxon>
        <taxon>Helotiales</taxon>
        <taxon>Sclerotiniaceae</taxon>
        <taxon>Monilinia</taxon>
    </lineage>
</organism>
<comment type="caution">
    <text evidence="2">The sequence shown here is derived from an EMBL/GenBank/DDBJ whole genome shotgun (WGS) entry which is preliminary data.</text>
</comment>
<keyword evidence="3" id="KW-1185">Reference proteome</keyword>
<evidence type="ECO:0000313" key="3">
    <source>
        <dbReference type="Proteomes" id="UP000322873"/>
    </source>
</evidence>
<proteinExistence type="predicted"/>
<dbReference type="Proteomes" id="UP000322873">
    <property type="component" value="Unassembled WGS sequence"/>
</dbReference>
<protein>
    <submittedName>
        <fullName evidence="2">Uncharacterized protein</fullName>
    </submittedName>
</protein>
<dbReference type="AlphaFoldDB" id="A0A5M9JJW3"/>
<dbReference type="EMBL" id="VICG01000009">
    <property type="protein sequence ID" value="KAA8568940.1"/>
    <property type="molecule type" value="Genomic_DNA"/>
</dbReference>
<name>A0A5M9JJW3_MONFR</name>
<gene>
    <name evidence="2" type="ORF">EYC84_007916</name>
</gene>
<evidence type="ECO:0000313" key="2">
    <source>
        <dbReference type="EMBL" id="KAA8568940.1"/>
    </source>
</evidence>